<reference evidence="3" key="1">
    <citation type="submission" date="2016-09" db="EMBL/GenBank/DDBJ databases">
        <title>Genome Sequence of Bathymodiolus thermophilus sulfur-oxidizing gill endosymbiont.</title>
        <authorList>
            <person name="Ponnudurai R."/>
            <person name="Kleiner M."/>
            <person name="Sayavedra L."/>
            <person name="Thuermer A."/>
            <person name="Felbeck H."/>
            <person name="Schlueter R."/>
            <person name="Schweder T."/>
            <person name="Markert S."/>
        </authorList>
    </citation>
    <scope>NUCLEOTIDE SEQUENCE [LARGE SCALE GENOMIC DNA]</scope>
    <source>
        <strain evidence="3">BAT/CrabSpa'14</strain>
    </source>
</reference>
<feature type="domain" description="Filamentation induced by cAMP protein Fic-like C-terminal" evidence="1">
    <location>
        <begin position="82"/>
        <end position="133"/>
    </location>
</feature>
<gene>
    <name evidence="2" type="ORF">BGC33_15490</name>
</gene>
<evidence type="ECO:0000313" key="3">
    <source>
        <dbReference type="Proteomes" id="UP000182798"/>
    </source>
</evidence>
<organism evidence="2 3">
    <name type="scientific">Bathymodiolus thermophilus thioautotrophic gill symbiont</name>
    <dbReference type="NCBI Taxonomy" id="2360"/>
    <lineage>
        <taxon>Bacteria</taxon>
        <taxon>Pseudomonadati</taxon>
        <taxon>Pseudomonadota</taxon>
        <taxon>Gammaproteobacteria</taxon>
        <taxon>sulfur-oxidizing symbionts</taxon>
    </lineage>
</organism>
<protein>
    <recommendedName>
        <fullName evidence="1">Filamentation induced by cAMP protein Fic-like C-terminal domain-containing protein</fullName>
    </recommendedName>
</protein>
<dbReference type="RefSeq" id="WP_071563207.1">
    <property type="nucleotide sequence ID" value="NZ_MIQH01000001.1"/>
</dbReference>
<dbReference type="InterPro" id="IPR049514">
    <property type="entry name" value="Fic-like_C"/>
</dbReference>
<dbReference type="OrthoDB" id="9807853at2"/>
<evidence type="ECO:0000313" key="2">
    <source>
        <dbReference type="EMBL" id="OIR25773.1"/>
    </source>
</evidence>
<dbReference type="Pfam" id="PF21247">
    <property type="entry name" value="Fic-like_C"/>
    <property type="match status" value="1"/>
</dbReference>
<accession>A0A1J5UIN7</accession>
<evidence type="ECO:0000259" key="1">
    <source>
        <dbReference type="Pfam" id="PF21247"/>
    </source>
</evidence>
<proteinExistence type="predicted"/>
<dbReference type="Proteomes" id="UP000182798">
    <property type="component" value="Unassembled WGS sequence"/>
</dbReference>
<sequence length="143" mass="16474">MKLFNRNKANKNTEKKENFVDNVKDFKRNVVNKTGVEQQDFFSKENADVVVCNSKSGTKKGLSNNLKKIEKNHIKVLKECAPENTAIELMKILKRTNRSKFRTDILKPLIESGFFQLTIPGVPNSPKQKYRLTKKFVSKISKN</sequence>
<dbReference type="EMBL" id="MIQH01000001">
    <property type="protein sequence ID" value="OIR25773.1"/>
    <property type="molecule type" value="Genomic_DNA"/>
</dbReference>
<name>A0A1J5UIN7_9GAMM</name>
<comment type="caution">
    <text evidence="2">The sequence shown here is derived from an EMBL/GenBank/DDBJ whole genome shotgun (WGS) entry which is preliminary data.</text>
</comment>
<dbReference type="AlphaFoldDB" id="A0A1J5UIN7"/>